<evidence type="ECO:0000256" key="5">
    <source>
        <dbReference type="PROSITE-ProRule" id="PRU00042"/>
    </source>
</evidence>
<dbReference type="OrthoDB" id="654211at2759"/>
<evidence type="ECO:0000256" key="3">
    <source>
        <dbReference type="ARBA" id="ARBA00022771"/>
    </source>
</evidence>
<proteinExistence type="predicted"/>
<dbReference type="GO" id="GO:0005634">
    <property type="term" value="C:nucleus"/>
    <property type="evidence" value="ECO:0007669"/>
    <property type="project" value="UniProtKB-ARBA"/>
</dbReference>
<evidence type="ECO:0000256" key="6">
    <source>
        <dbReference type="SAM" id="MobiDB-lite"/>
    </source>
</evidence>
<feature type="region of interest" description="Disordered" evidence="6">
    <location>
        <begin position="121"/>
        <end position="163"/>
    </location>
</feature>
<comment type="caution">
    <text evidence="8">The sequence shown here is derived from an EMBL/GenBank/DDBJ whole genome shotgun (WGS) entry which is preliminary data.</text>
</comment>
<dbReference type="GO" id="GO:0008270">
    <property type="term" value="F:zinc ion binding"/>
    <property type="evidence" value="ECO:0007669"/>
    <property type="project" value="UniProtKB-KW"/>
</dbReference>
<dbReference type="InterPro" id="IPR050329">
    <property type="entry name" value="GLI_C2H2-zinc-finger"/>
</dbReference>
<dbReference type="PANTHER" id="PTHR19818:SF139">
    <property type="entry name" value="PAIR-RULE PROTEIN ODD-PAIRED"/>
    <property type="match status" value="1"/>
</dbReference>
<keyword evidence="9" id="KW-1185">Reference proteome</keyword>
<evidence type="ECO:0000256" key="4">
    <source>
        <dbReference type="ARBA" id="ARBA00022833"/>
    </source>
</evidence>
<keyword evidence="2" id="KW-0677">Repeat</keyword>
<accession>A0A4Y9ZEQ8</accession>
<dbReference type="GO" id="GO:0000978">
    <property type="term" value="F:RNA polymerase II cis-regulatory region sequence-specific DNA binding"/>
    <property type="evidence" value="ECO:0007669"/>
    <property type="project" value="TreeGrafter"/>
</dbReference>
<evidence type="ECO:0000256" key="1">
    <source>
        <dbReference type="ARBA" id="ARBA00022723"/>
    </source>
</evidence>
<sequence>MIPAAGASDGARARRAKAWSYLLSDDHGASRPYMVCVVFRLRGLLPGLSSATCPQLLSATGQFPAWRSVDGKGNLYDHGTLVSHFERHSPPRGHVQSNAINLNVLPLSLLIFSLLEMSLHPESELPPRSPSPSLTDYTVDSMDDDQVHSRQTPSMISGADRRYTTSLPPLRDLLKGVDSGFNVRHTPSMRPHHLDQTNVAHAEAREEALARALKAAHIRKQPQLAARPYTYNMGPLMPSKHAYHGDHDHRFHAKESDAGRRAVSHGQPTPPYHYTPYSCCNHTGPSPYTHVGHPRVVSLPALDRAQSIDSGYSSTRATTPVSDRADEPAVQVIRAAESRPSSQAQTRKRKAPQDFEEHVDTEVPVVEASAQHVDYVNVNSAGESAPPKAEHVVAGRKSKKAKSSGSSSSADSDGKPAKREYFSPEGVKLEVIEIKVNYDPDAYLKYIEPAEGGQWRCTWQTMEDSRPVICKYPSKKHLVKRHIEATHMKIKRFKCSWCEKTFTQRSNVAGCHLNTHSGEAPHECDFCTDHFKDPSKRHKHMRRDHKYRPLKERKKFKSQECVQGKSAHESITPWVVQPSPVADATTSTDN</sequence>
<evidence type="ECO:0000259" key="7">
    <source>
        <dbReference type="PROSITE" id="PS50157"/>
    </source>
</evidence>
<dbReference type="AlphaFoldDB" id="A0A4Y9ZEQ8"/>
<dbReference type="STRING" id="205917.A0A4Y9ZEQ8"/>
<reference evidence="8 9" key="1">
    <citation type="submission" date="2019-02" db="EMBL/GenBank/DDBJ databases">
        <title>Genome sequencing of the rare red list fungi Dentipellis fragilis.</title>
        <authorList>
            <person name="Buettner E."/>
            <person name="Kellner H."/>
        </authorList>
    </citation>
    <scope>NUCLEOTIDE SEQUENCE [LARGE SCALE GENOMIC DNA]</scope>
    <source>
        <strain evidence="8 9">DSM 105465</strain>
    </source>
</reference>
<dbReference type="PROSITE" id="PS50157">
    <property type="entry name" value="ZINC_FINGER_C2H2_2"/>
    <property type="match status" value="1"/>
</dbReference>
<dbReference type="Proteomes" id="UP000298327">
    <property type="component" value="Unassembled WGS sequence"/>
</dbReference>
<feature type="compositionally biased region" description="Polar residues" evidence="6">
    <location>
        <begin position="308"/>
        <end position="321"/>
    </location>
</feature>
<keyword evidence="4" id="KW-0862">Zinc</keyword>
<feature type="region of interest" description="Disordered" evidence="6">
    <location>
        <begin position="378"/>
        <end position="420"/>
    </location>
</feature>
<dbReference type="GO" id="GO:0045944">
    <property type="term" value="P:positive regulation of transcription by RNA polymerase II"/>
    <property type="evidence" value="ECO:0007669"/>
    <property type="project" value="UniProtKB-ARBA"/>
</dbReference>
<feature type="domain" description="C2H2-type" evidence="7">
    <location>
        <begin position="493"/>
        <end position="521"/>
    </location>
</feature>
<keyword evidence="3 5" id="KW-0863">Zinc-finger</keyword>
<evidence type="ECO:0000313" key="8">
    <source>
        <dbReference type="EMBL" id="TFY72954.1"/>
    </source>
</evidence>
<dbReference type="SUPFAM" id="SSF57667">
    <property type="entry name" value="beta-beta-alpha zinc fingers"/>
    <property type="match status" value="1"/>
</dbReference>
<dbReference type="InterPro" id="IPR036236">
    <property type="entry name" value="Znf_C2H2_sf"/>
</dbReference>
<gene>
    <name evidence="8" type="ORF">EVG20_g25</name>
</gene>
<keyword evidence="1" id="KW-0479">Metal-binding</keyword>
<name>A0A4Y9ZEQ8_9AGAM</name>
<feature type="region of interest" description="Disordered" evidence="6">
    <location>
        <begin position="335"/>
        <end position="357"/>
    </location>
</feature>
<protein>
    <recommendedName>
        <fullName evidence="7">C2H2-type domain-containing protein</fullName>
    </recommendedName>
</protein>
<dbReference type="GO" id="GO:0000981">
    <property type="term" value="F:DNA-binding transcription factor activity, RNA polymerase II-specific"/>
    <property type="evidence" value="ECO:0007669"/>
    <property type="project" value="TreeGrafter"/>
</dbReference>
<feature type="region of interest" description="Disordered" evidence="6">
    <location>
        <begin position="308"/>
        <end position="327"/>
    </location>
</feature>
<evidence type="ECO:0000256" key="2">
    <source>
        <dbReference type="ARBA" id="ARBA00022737"/>
    </source>
</evidence>
<dbReference type="Gene3D" id="3.30.160.60">
    <property type="entry name" value="Classic Zinc Finger"/>
    <property type="match status" value="2"/>
</dbReference>
<dbReference type="PROSITE" id="PS00028">
    <property type="entry name" value="ZINC_FINGER_C2H2_1"/>
    <property type="match status" value="1"/>
</dbReference>
<evidence type="ECO:0000313" key="9">
    <source>
        <dbReference type="Proteomes" id="UP000298327"/>
    </source>
</evidence>
<dbReference type="PANTHER" id="PTHR19818">
    <property type="entry name" value="ZINC FINGER PROTEIN ZIC AND GLI"/>
    <property type="match status" value="1"/>
</dbReference>
<dbReference type="SMART" id="SM00355">
    <property type="entry name" value="ZnF_C2H2"/>
    <property type="match status" value="2"/>
</dbReference>
<organism evidence="8 9">
    <name type="scientific">Dentipellis fragilis</name>
    <dbReference type="NCBI Taxonomy" id="205917"/>
    <lineage>
        <taxon>Eukaryota</taxon>
        <taxon>Fungi</taxon>
        <taxon>Dikarya</taxon>
        <taxon>Basidiomycota</taxon>
        <taxon>Agaricomycotina</taxon>
        <taxon>Agaricomycetes</taxon>
        <taxon>Russulales</taxon>
        <taxon>Hericiaceae</taxon>
        <taxon>Dentipellis</taxon>
    </lineage>
</organism>
<dbReference type="EMBL" id="SEOQ01000001">
    <property type="protein sequence ID" value="TFY72954.1"/>
    <property type="molecule type" value="Genomic_DNA"/>
</dbReference>
<dbReference type="InterPro" id="IPR013087">
    <property type="entry name" value="Znf_C2H2_type"/>
</dbReference>